<dbReference type="PANTHER" id="PTHR22946:SF9">
    <property type="entry name" value="POLYKETIDE TRANSFERASE AF380"/>
    <property type="match status" value="1"/>
</dbReference>
<gene>
    <name evidence="6" type="ORF">KV113_12200</name>
</gene>
<keyword evidence="7" id="KW-1185">Reference proteome</keyword>
<dbReference type="InterPro" id="IPR029058">
    <property type="entry name" value="AB_hydrolase_fold"/>
</dbReference>
<dbReference type="RefSeq" id="WP_224974842.1">
    <property type="nucleotide sequence ID" value="NZ_JAYJJU010000010.1"/>
</dbReference>
<comment type="similarity">
    <text evidence="2">Belongs to the AB hydrolase superfamily. FUS2 hydrolase family.</text>
</comment>
<protein>
    <submittedName>
        <fullName evidence="6">Alpha/beta fold hydrolase</fullName>
    </submittedName>
</protein>
<evidence type="ECO:0000259" key="5">
    <source>
        <dbReference type="Pfam" id="PF00561"/>
    </source>
</evidence>
<feature type="transmembrane region" description="Helical" evidence="4">
    <location>
        <begin position="170"/>
        <end position="194"/>
    </location>
</feature>
<keyword evidence="1 6" id="KW-0378">Hydrolase</keyword>
<reference evidence="6 7" key="1">
    <citation type="submission" date="2023-12" db="EMBL/GenBank/DDBJ databases">
        <title>Description of new species of Mycobacterium terrae complex isolated from sewage at the Sao Paulo Zoological Park Foundation in Brazil.</title>
        <authorList>
            <person name="Romagnoli C.L."/>
            <person name="Conceicao E.C."/>
            <person name="Machado E."/>
            <person name="Barreto L.B.P.F."/>
            <person name="Sharma A."/>
            <person name="Silva N.M."/>
            <person name="Marques L.E."/>
            <person name="Juliana M.A."/>
            <person name="Lourenco M.C.S."/>
            <person name="Digiampietri L.A."/>
            <person name="Suffys P.N."/>
            <person name="Viana-Niero C."/>
        </authorList>
    </citation>
    <scope>NUCLEOTIDE SEQUENCE [LARGE SCALE GENOMIC DNA]</scope>
    <source>
        <strain evidence="6 7">MYC340</strain>
    </source>
</reference>
<dbReference type="InterPro" id="IPR000073">
    <property type="entry name" value="AB_hydrolase_1"/>
</dbReference>
<dbReference type="InterPro" id="IPR050261">
    <property type="entry name" value="FrsA_esterase"/>
</dbReference>
<dbReference type="PANTHER" id="PTHR22946">
    <property type="entry name" value="DIENELACTONE HYDROLASE DOMAIN-CONTAINING PROTEIN-RELATED"/>
    <property type="match status" value="1"/>
</dbReference>
<dbReference type="SUPFAM" id="SSF53474">
    <property type="entry name" value="alpha/beta-Hydrolases"/>
    <property type="match status" value="1"/>
</dbReference>
<accession>A0ABU5XXW7</accession>
<evidence type="ECO:0000256" key="1">
    <source>
        <dbReference type="ARBA" id="ARBA00022801"/>
    </source>
</evidence>
<keyword evidence="4" id="KW-1133">Transmembrane helix</keyword>
<proteinExistence type="inferred from homology"/>
<dbReference type="EMBL" id="JAYJJU010000010">
    <property type="protein sequence ID" value="MEB3032316.1"/>
    <property type="molecule type" value="Genomic_DNA"/>
</dbReference>
<feature type="transmembrane region" description="Helical" evidence="4">
    <location>
        <begin position="49"/>
        <end position="72"/>
    </location>
</feature>
<evidence type="ECO:0000256" key="4">
    <source>
        <dbReference type="SAM" id="Phobius"/>
    </source>
</evidence>
<keyword evidence="4" id="KW-0472">Membrane</keyword>
<sequence length="397" mass="44461">MTSDATPLNPPIPIPDFPSADADERGLPDRSELSLRDRMIVDTSAFADIGLRTAVASMVAAAMIPSVVTTVLGRGQSRREREQLEFYAQLAAERDPDRSFPAPIALPRISSRRANPLAERIARGTVENVAFTSGFEAVNPAMRDSWRALERNHIARFQHWRHDDGPRPTLCVIHGFMGSAYLFNGLFFSLPWFFRSGYDVVLFTLPFHGRRAEKHSPFSGYGYFSHGMSGFAEAMAQAVHDFRSVVDYLESTGVDRIALTGLSLGGYTSALLAAVEPRLQAVIPNVPVVSVESELRDWFPANMLFQAGQRMGRIPHDEFATATAYHSPLNYPPLVPKDRRLIITGLGDRLAPPEQAEMLWQHWDHCALHWFPGNHVLHVSQPAYLRRMTAFLRGYMF</sequence>
<organism evidence="6 7">
    <name type="scientific">[Mycobacterium] nativiensis</name>
    <dbReference type="NCBI Taxonomy" id="2855503"/>
    <lineage>
        <taxon>Bacteria</taxon>
        <taxon>Bacillati</taxon>
        <taxon>Actinomycetota</taxon>
        <taxon>Actinomycetes</taxon>
        <taxon>Mycobacteriales</taxon>
        <taxon>Mycobacteriaceae</taxon>
        <taxon>Mycolicibacter</taxon>
    </lineage>
</organism>
<comment type="caution">
    <text evidence="6">The sequence shown here is derived from an EMBL/GenBank/DDBJ whole genome shotgun (WGS) entry which is preliminary data.</text>
</comment>
<evidence type="ECO:0000256" key="3">
    <source>
        <dbReference type="SAM" id="MobiDB-lite"/>
    </source>
</evidence>
<evidence type="ECO:0000313" key="7">
    <source>
        <dbReference type="Proteomes" id="UP001298593"/>
    </source>
</evidence>
<feature type="domain" description="AB hydrolase-1" evidence="5">
    <location>
        <begin position="168"/>
        <end position="308"/>
    </location>
</feature>
<evidence type="ECO:0000313" key="6">
    <source>
        <dbReference type="EMBL" id="MEB3032316.1"/>
    </source>
</evidence>
<dbReference type="GO" id="GO:0016787">
    <property type="term" value="F:hydrolase activity"/>
    <property type="evidence" value="ECO:0007669"/>
    <property type="project" value="UniProtKB-KW"/>
</dbReference>
<name>A0ABU5XXW7_9MYCO</name>
<keyword evidence="4" id="KW-0812">Transmembrane</keyword>
<feature type="region of interest" description="Disordered" evidence="3">
    <location>
        <begin position="1"/>
        <end position="30"/>
    </location>
</feature>
<evidence type="ECO:0000256" key="2">
    <source>
        <dbReference type="ARBA" id="ARBA00038115"/>
    </source>
</evidence>
<dbReference type="Gene3D" id="3.40.50.1820">
    <property type="entry name" value="alpha/beta hydrolase"/>
    <property type="match status" value="1"/>
</dbReference>
<dbReference type="Proteomes" id="UP001298593">
    <property type="component" value="Unassembled WGS sequence"/>
</dbReference>
<dbReference type="Pfam" id="PF00561">
    <property type="entry name" value="Abhydrolase_1"/>
    <property type="match status" value="1"/>
</dbReference>